<keyword evidence="4 5" id="KW-0472">Membrane</keyword>
<dbReference type="RefSeq" id="WP_014908827.1">
    <property type="nucleotide sequence ID" value="NZ_JAYMRS010000005.1"/>
</dbReference>
<dbReference type="PANTHER" id="PTHR10361:SF24">
    <property type="entry name" value="P3 PROTEIN"/>
    <property type="match status" value="1"/>
</dbReference>
<dbReference type="AlphaFoldDB" id="A0A7K2IVS7"/>
<feature type="transmembrane region" description="Helical" evidence="5">
    <location>
        <begin position="99"/>
        <end position="121"/>
    </location>
</feature>
<evidence type="ECO:0000256" key="1">
    <source>
        <dbReference type="ARBA" id="ARBA00004141"/>
    </source>
</evidence>
<evidence type="ECO:0000313" key="6">
    <source>
        <dbReference type="EMBL" id="MFB8769092.1"/>
    </source>
</evidence>
<sequence>MDSVLTTIGLPIALGVIMLGLGLGLTTRDFTRLLSMPWTIVLVLGCQIVLLPIVCFGLVLLFVSRFDLSPMLAVGMMMVAASPGGTTASLYSHLFKGNVALNISLTAINSLTAMVTLPIVTGLSLRYFTDGGSIGLQTGKLLQVFAVVLIPVVIGMAVRARATAFADRMERPVKIGSVLVLVAVIVGAIAAEWANLPRYIVAVGLMVLIFNLVSLTVGYWAPRMIGTRRPEAVASCMEIGLHNTTLSLTIAVTVLGSTEIAVPSAVYGVLMFFTAAGAGLLLARRETRDRAAGVGGTVHRSTN</sequence>
<evidence type="ECO:0000256" key="5">
    <source>
        <dbReference type="SAM" id="Phobius"/>
    </source>
</evidence>
<dbReference type="GO" id="GO:0016020">
    <property type="term" value="C:membrane"/>
    <property type="evidence" value="ECO:0007669"/>
    <property type="project" value="UniProtKB-SubCell"/>
</dbReference>
<gene>
    <name evidence="7" type="ORF">GTW20_17040</name>
    <name evidence="6" type="ORF">VSQ78_15405</name>
</gene>
<comment type="subcellular location">
    <subcellularLocation>
        <location evidence="1">Membrane</location>
        <topology evidence="1">Multi-pass membrane protein</topology>
    </subcellularLocation>
</comment>
<evidence type="ECO:0000256" key="4">
    <source>
        <dbReference type="ARBA" id="ARBA00023136"/>
    </source>
</evidence>
<dbReference type="Pfam" id="PF01758">
    <property type="entry name" value="SBF"/>
    <property type="match status" value="1"/>
</dbReference>
<comment type="caution">
    <text evidence="7">The sequence shown here is derived from an EMBL/GenBank/DDBJ whole genome shotgun (WGS) entry which is preliminary data.</text>
</comment>
<reference evidence="6 9" key="2">
    <citation type="submission" date="2024-01" db="EMBL/GenBank/DDBJ databases">
        <title>Genome mining of biosynthetic gene clusters to explore secondary metabolites of Streptomyces sp.</title>
        <authorList>
            <person name="Baig A."/>
            <person name="Ajitkumar Shintre N."/>
            <person name="Kumar H."/>
            <person name="Anbarasu A."/>
            <person name="Ramaiah S."/>
        </authorList>
    </citation>
    <scope>NUCLEOTIDE SEQUENCE [LARGE SCALE GENOMIC DNA]</scope>
    <source>
        <strain evidence="6 9">A01</strain>
    </source>
</reference>
<keyword evidence="3 5" id="KW-1133">Transmembrane helix</keyword>
<feature type="transmembrane region" description="Helical" evidence="5">
    <location>
        <begin position="6"/>
        <end position="26"/>
    </location>
</feature>
<reference evidence="7 8" key="1">
    <citation type="journal article" date="2019" name="Nat. Commun.">
        <title>The antimicrobial potential of Streptomyces from insect microbiomes.</title>
        <authorList>
            <person name="Chevrette M.G."/>
            <person name="Carlson C.M."/>
            <person name="Ortega H.E."/>
            <person name="Thomas C."/>
            <person name="Ananiev G.E."/>
            <person name="Barns K.J."/>
            <person name="Book A.J."/>
            <person name="Cagnazzo J."/>
            <person name="Carlos C."/>
            <person name="Flanigan W."/>
            <person name="Grubbs K.J."/>
            <person name="Horn H.A."/>
            <person name="Hoffmann F.M."/>
            <person name="Klassen J.L."/>
            <person name="Knack J.J."/>
            <person name="Lewin G.R."/>
            <person name="McDonald B.R."/>
            <person name="Muller L."/>
            <person name="Melo W.G.P."/>
            <person name="Pinto-Tomas A.A."/>
            <person name="Schmitz A."/>
            <person name="Wendt-Pienkowski E."/>
            <person name="Wildman S."/>
            <person name="Zhao M."/>
            <person name="Zhang F."/>
            <person name="Bugni T.S."/>
            <person name="Andes D.R."/>
            <person name="Pupo M.T."/>
            <person name="Currie C.R."/>
        </authorList>
    </citation>
    <scope>NUCLEOTIDE SEQUENCE [LARGE SCALE GENOMIC DNA]</scope>
    <source>
        <strain evidence="7 8">SID5840</strain>
    </source>
</reference>
<evidence type="ECO:0000256" key="2">
    <source>
        <dbReference type="ARBA" id="ARBA00022692"/>
    </source>
</evidence>
<dbReference type="InterPro" id="IPR038770">
    <property type="entry name" value="Na+/solute_symporter_sf"/>
</dbReference>
<evidence type="ECO:0000313" key="8">
    <source>
        <dbReference type="Proteomes" id="UP000467124"/>
    </source>
</evidence>
<accession>A0A7K2IVS7</accession>
<dbReference type="Gene3D" id="1.20.1530.20">
    <property type="match status" value="1"/>
</dbReference>
<feature type="transmembrane region" description="Helical" evidence="5">
    <location>
        <begin position="260"/>
        <end position="283"/>
    </location>
</feature>
<dbReference type="OMA" id="NIMMETT"/>
<proteinExistence type="predicted"/>
<keyword evidence="9" id="KW-1185">Reference proteome</keyword>
<organism evidence="7 8">
    <name type="scientific">Nocardiopsis alba</name>
    <dbReference type="NCBI Taxonomy" id="53437"/>
    <lineage>
        <taxon>Bacteria</taxon>
        <taxon>Bacillati</taxon>
        <taxon>Actinomycetota</taxon>
        <taxon>Actinomycetes</taxon>
        <taxon>Streptosporangiales</taxon>
        <taxon>Nocardiopsidaceae</taxon>
        <taxon>Nocardiopsis</taxon>
    </lineage>
</organism>
<feature type="transmembrane region" description="Helical" evidence="5">
    <location>
        <begin position="199"/>
        <end position="220"/>
    </location>
</feature>
<dbReference type="Proteomes" id="UP000467124">
    <property type="component" value="Unassembled WGS sequence"/>
</dbReference>
<dbReference type="PANTHER" id="PTHR10361">
    <property type="entry name" value="SODIUM-BILE ACID COTRANSPORTER"/>
    <property type="match status" value="1"/>
</dbReference>
<feature type="transmembrane region" description="Helical" evidence="5">
    <location>
        <begin position="232"/>
        <end position="254"/>
    </location>
</feature>
<feature type="transmembrane region" description="Helical" evidence="5">
    <location>
        <begin position="69"/>
        <end position="92"/>
    </location>
</feature>
<evidence type="ECO:0000313" key="7">
    <source>
        <dbReference type="EMBL" id="MYR33914.1"/>
    </source>
</evidence>
<dbReference type="EMBL" id="WWHY01000001">
    <property type="protein sequence ID" value="MYR33914.1"/>
    <property type="molecule type" value="Genomic_DNA"/>
</dbReference>
<feature type="transmembrane region" description="Helical" evidence="5">
    <location>
        <begin position="172"/>
        <end position="193"/>
    </location>
</feature>
<dbReference type="InterPro" id="IPR002657">
    <property type="entry name" value="BilAc:Na_symport/Acr3"/>
</dbReference>
<evidence type="ECO:0000313" key="9">
    <source>
        <dbReference type="Proteomes" id="UP001585053"/>
    </source>
</evidence>
<dbReference type="InterPro" id="IPR004710">
    <property type="entry name" value="Bilac:Na_transpt"/>
</dbReference>
<name>A0A7K2IVS7_9ACTN</name>
<dbReference type="EMBL" id="JAYMRS010000005">
    <property type="protein sequence ID" value="MFB8769092.1"/>
    <property type="molecule type" value="Genomic_DNA"/>
</dbReference>
<feature type="transmembrane region" description="Helical" evidence="5">
    <location>
        <begin position="141"/>
        <end position="160"/>
    </location>
</feature>
<dbReference type="Proteomes" id="UP001585053">
    <property type="component" value="Unassembled WGS sequence"/>
</dbReference>
<feature type="transmembrane region" description="Helical" evidence="5">
    <location>
        <begin position="38"/>
        <end position="63"/>
    </location>
</feature>
<evidence type="ECO:0000256" key="3">
    <source>
        <dbReference type="ARBA" id="ARBA00022989"/>
    </source>
</evidence>
<protein>
    <submittedName>
        <fullName evidence="7">Bile acid:sodium symporter family protein</fullName>
    </submittedName>
</protein>
<keyword evidence="2 5" id="KW-0812">Transmembrane</keyword>